<name>A0AAE1IY53_9FABA</name>
<keyword evidence="3" id="KW-1185">Reference proteome</keyword>
<accession>A0AAE1IY53</accession>
<gene>
    <name evidence="2" type="ORF">QN277_004980</name>
</gene>
<dbReference type="AlphaFoldDB" id="A0AAE1IY53"/>
<evidence type="ECO:0000313" key="3">
    <source>
        <dbReference type="Proteomes" id="UP001293593"/>
    </source>
</evidence>
<dbReference type="Proteomes" id="UP001293593">
    <property type="component" value="Unassembled WGS sequence"/>
</dbReference>
<organism evidence="2 3">
    <name type="scientific">Acacia crassicarpa</name>
    <name type="common">northern wattle</name>
    <dbReference type="NCBI Taxonomy" id="499986"/>
    <lineage>
        <taxon>Eukaryota</taxon>
        <taxon>Viridiplantae</taxon>
        <taxon>Streptophyta</taxon>
        <taxon>Embryophyta</taxon>
        <taxon>Tracheophyta</taxon>
        <taxon>Spermatophyta</taxon>
        <taxon>Magnoliopsida</taxon>
        <taxon>eudicotyledons</taxon>
        <taxon>Gunneridae</taxon>
        <taxon>Pentapetalae</taxon>
        <taxon>rosids</taxon>
        <taxon>fabids</taxon>
        <taxon>Fabales</taxon>
        <taxon>Fabaceae</taxon>
        <taxon>Caesalpinioideae</taxon>
        <taxon>mimosoid clade</taxon>
        <taxon>Acacieae</taxon>
        <taxon>Acacia</taxon>
    </lineage>
</organism>
<dbReference type="Pfam" id="PF02519">
    <property type="entry name" value="Auxin_inducible"/>
    <property type="match status" value="1"/>
</dbReference>
<sequence length="91" mass="10375">MAFKKILRRSLSRGKEATSMSSKVPKGYFAVYVGEEEKKRFVVPVSFLNEPQFQELLSMAEQEFGFDHPMGGITIPCREDIFISFTSHLVP</sequence>
<comment type="similarity">
    <text evidence="1">Belongs to the ARG7 family.</text>
</comment>
<comment type="caution">
    <text evidence="2">The sequence shown here is derived from an EMBL/GenBank/DDBJ whole genome shotgun (WGS) entry which is preliminary data.</text>
</comment>
<dbReference type="EMBL" id="JAWXYG010000011">
    <property type="protein sequence ID" value="KAK4258538.1"/>
    <property type="molecule type" value="Genomic_DNA"/>
</dbReference>
<reference evidence="2" key="1">
    <citation type="submission" date="2023-10" db="EMBL/GenBank/DDBJ databases">
        <title>Chromosome-level genome of the transformable northern wattle, Acacia crassicarpa.</title>
        <authorList>
            <person name="Massaro I."/>
            <person name="Sinha N.R."/>
            <person name="Poethig S."/>
            <person name="Leichty A.R."/>
        </authorList>
    </citation>
    <scope>NUCLEOTIDE SEQUENCE</scope>
    <source>
        <strain evidence="2">Acra3RX</strain>
        <tissue evidence="2">Leaf</tissue>
    </source>
</reference>
<protein>
    <submittedName>
        <fullName evidence="2">Uncharacterized protein</fullName>
    </submittedName>
</protein>
<evidence type="ECO:0000256" key="1">
    <source>
        <dbReference type="ARBA" id="ARBA00006974"/>
    </source>
</evidence>
<dbReference type="InterPro" id="IPR003676">
    <property type="entry name" value="SAUR_fam"/>
</dbReference>
<evidence type="ECO:0000313" key="2">
    <source>
        <dbReference type="EMBL" id="KAK4258538.1"/>
    </source>
</evidence>
<proteinExistence type="inferred from homology"/>
<dbReference type="PANTHER" id="PTHR31929">
    <property type="entry name" value="SAUR-LIKE AUXIN-RESPONSIVE PROTEIN FAMILY-RELATED"/>
    <property type="match status" value="1"/>
</dbReference>
<dbReference type="GO" id="GO:0009733">
    <property type="term" value="P:response to auxin"/>
    <property type="evidence" value="ECO:0007669"/>
    <property type="project" value="InterPro"/>
</dbReference>